<proteinExistence type="predicted"/>
<reference evidence="1 2" key="1">
    <citation type="journal article" date="2019" name="bioRxiv">
        <title>Genomics, evolutionary history and diagnostics of the Alternaria alternata species group including apple and Asian pear pathotypes.</title>
        <authorList>
            <person name="Armitage A.D."/>
            <person name="Cockerton H.M."/>
            <person name="Sreenivasaprasad S."/>
            <person name="Woodhall J.W."/>
            <person name="Lane C.R."/>
            <person name="Harrison R.J."/>
            <person name="Clarkson J.P."/>
        </authorList>
    </citation>
    <scope>NUCLEOTIDE SEQUENCE [LARGE SCALE GENOMIC DNA]</scope>
    <source>
        <strain evidence="1 2">FERA 650</strain>
    </source>
</reference>
<keyword evidence="2" id="KW-1185">Reference proteome</keyword>
<evidence type="ECO:0000313" key="2">
    <source>
        <dbReference type="Proteomes" id="UP000293547"/>
    </source>
</evidence>
<protein>
    <submittedName>
        <fullName evidence="1">Uncharacterized protein</fullName>
    </submittedName>
</protein>
<organism evidence="1 2">
    <name type="scientific">Alternaria gaisen</name>
    <dbReference type="NCBI Taxonomy" id="167740"/>
    <lineage>
        <taxon>Eukaryota</taxon>
        <taxon>Fungi</taxon>
        <taxon>Dikarya</taxon>
        <taxon>Ascomycota</taxon>
        <taxon>Pezizomycotina</taxon>
        <taxon>Dothideomycetes</taxon>
        <taxon>Pleosporomycetidae</taxon>
        <taxon>Pleosporales</taxon>
        <taxon>Pleosporineae</taxon>
        <taxon>Pleosporaceae</taxon>
        <taxon>Alternaria</taxon>
        <taxon>Alternaria sect. Alternaria</taxon>
    </lineage>
</organism>
<sequence>MADLLSASLALLQRSITEASKKGPGIAAIVAIVVVVIVVIIIIYVMLFTIWKRQQKKNKAAAVTAPPVPASGYQSQPIEMTLRSSYA</sequence>
<accession>A0ACB6F5A7</accession>
<comment type="caution">
    <text evidence="1">The sequence shown here is derived from an EMBL/GenBank/DDBJ whole genome shotgun (WGS) entry which is preliminary data.</text>
</comment>
<name>A0ACB6F5A7_9PLEO</name>
<dbReference type="Proteomes" id="UP000293547">
    <property type="component" value="Unassembled WGS sequence"/>
</dbReference>
<gene>
    <name evidence="1" type="ORF">AG0111_0g12099</name>
</gene>
<dbReference type="EMBL" id="PDWZ02000016">
    <property type="protein sequence ID" value="KAB2099600.1"/>
    <property type="molecule type" value="Genomic_DNA"/>
</dbReference>
<evidence type="ECO:0000313" key="1">
    <source>
        <dbReference type="EMBL" id="KAB2099600.1"/>
    </source>
</evidence>